<dbReference type="AlphaFoldDB" id="A0AA88H566"/>
<dbReference type="EMBL" id="PYSW02000003">
    <property type="protein sequence ID" value="KAG2393092.1"/>
    <property type="molecule type" value="Genomic_DNA"/>
</dbReference>
<dbReference type="InterPro" id="IPR028994">
    <property type="entry name" value="Integrin_alpha_N"/>
</dbReference>
<keyword evidence="10" id="KW-1185">Reference proteome</keyword>
<evidence type="ECO:0000256" key="5">
    <source>
        <dbReference type="ARBA" id="ARBA00023136"/>
    </source>
</evidence>
<keyword evidence="3" id="KW-0732">Signal</keyword>
<dbReference type="InterPro" id="IPR056376">
    <property type="entry name" value="DEX1_C"/>
</dbReference>
<evidence type="ECO:0000313" key="9">
    <source>
        <dbReference type="EMBL" id="KAG2393092.1"/>
    </source>
</evidence>
<feature type="compositionally biased region" description="Polar residues" evidence="6">
    <location>
        <begin position="248"/>
        <end position="258"/>
    </location>
</feature>
<dbReference type="PANTHER" id="PTHR21419:SF23">
    <property type="entry name" value="PROTEIN DEFECTIVE IN EXINE FORMATION 1"/>
    <property type="match status" value="1"/>
</dbReference>
<dbReference type="Pfam" id="PF13517">
    <property type="entry name" value="FG-GAP_3"/>
    <property type="match status" value="1"/>
</dbReference>
<dbReference type="GO" id="GO:0016020">
    <property type="term" value="C:membrane"/>
    <property type="evidence" value="ECO:0007669"/>
    <property type="project" value="UniProtKB-SubCell"/>
</dbReference>
<dbReference type="RefSeq" id="XP_044554986.1">
    <property type="nucleotide sequence ID" value="XM_044699881.1"/>
</dbReference>
<keyword evidence="5 7" id="KW-0472">Membrane</keyword>
<dbReference type="Proteomes" id="UP000816034">
    <property type="component" value="Unassembled WGS sequence"/>
</dbReference>
<evidence type="ECO:0000256" key="1">
    <source>
        <dbReference type="ARBA" id="ARBA00004167"/>
    </source>
</evidence>
<feature type="compositionally biased region" description="Basic and acidic residues" evidence="6">
    <location>
        <begin position="230"/>
        <end position="240"/>
    </location>
</feature>
<dbReference type="Gene3D" id="2.130.10.10">
    <property type="entry name" value="YVTN repeat-like/Quinoprotein amine dehydrogenase"/>
    <property type="match status" value="1"/>
</dbReference>
<dbReference type="InterPro" id="IPR013517">
    <property type="entry name" value="FG-GAP"/>
</dbReference>
<proteinExistence type="predicted"/>
<dbReference type="Pfam" id="PF23722">
    <property type="entry name" value="Beta-sand_DEX1"/>
    <property type="match status" value="1"/>
</dbReference>
<organism evidence="9 10">
    <name type="scientific">Naegleria lovaniensis</name>
    <name type="common">Amoeba</name>
    <dbReference type="NCBI Taxonomy" id="51637"/>
    <lineage>
        <taxon>Eukaryota</taxon>
        <taxon>Discoba</taxon>
        <taxon>Heterolobosea</taxon>
        <taxon>Tetramitia</taxon>
        <taxon>Eutetramitia</taxon>
        <taxon>Vahlkampfiidae</taxon>
        <taxon>Naegleria</taxon>
    </lineage>
</organism>
<dbReference type="InterPro" id="IPR015943">
    <property type="entry name" value="WD40/YVTN_repeat-like_dom_sf"/>
</dbReference>
<sequence>MIKQAQTILLPRKACSRLAVFVLMIAVGLLMISLDHRGVVYSQQSKPVRKDTDQPKSKFSDTTAITAEEVKGELDATKVRNKRRCKHEIGINWRTNVDSSVYQTPYITNLMNVNSGQNADKKHIIVPTFVRYIQVLNGDSGAEHKEGNSHWPYTHSQLASHSSVLLYDVNGDNIKDVVVTTANGEILFFNWKGELLSDFTIEIPGLMVDKLWFKGLENDKFDVSLSLSQKESEKHAEEAKSKRRQKENPSNKGSNDNTKTNRKLLQVAKAAPGTEGLLSSEARASLSLIQQKVHTPQSLRPFLGEKLESTEQHQHYSHHTTIKKGGKEYITVDAHVLSTPVIADLDGDGKDELIVSVSYFYDREYYHQNMFELDVDIDMDKYVAGGIAVYDLSTRKIKWDVHLDMTTDTVKQKAYIYGNPTVADVDGDGSLDVIVGTGLGWIYAYNSHGKLLDGFPILMGEIQGQVIAEDVNNDGFIEICAVDFNSNLACFNGKGKEIWSQRLSGSAAQAPSVGDINGDGKLELVVGTSTGHVWAVDGETGKVLKPFPIKTGSSIYSPALLVDLTNSTSSNDGSLDIVLPSFDGYLYIINGKTGCIDRVDIGEKAYSQVLADDLTGNGKLDLLVSTMNGNLICLSTEAPYHPLKATPYQMQYENGFKYRDNLYGIYFKSREYRDVIGSTVDLEFEIVDNRKTNSRDRLPIAYNVRILLGARKVLYEAKYQKPGYYRVEVNTPEERTHNAIITVELRNEFGQLYTDYISLSFNIGFFSLLKWMVFMPFIASLSAILYTLRAH</sequence>
<keyword evidence="2 7" id="KW-0812">Transmembrane</keyword>
<dbReference type="GeneID" id="68102123"/>
<name>A0AA88H566_NAELO</name>
<dbReference type="PANTHER" id="PTHR21419">
    <property type="match status" value="1"/>
</dbReference>
<evidence type="ECO:0000256" key="4">
    <source>
        <dbReference type="ARBA" id="ARBA00022989"/>
    </source>
</evidence>
<gene>
    <name evidence="9" type="ORF">C9374_009669</name>
</gene>
<dbReference type="SUPFAM" id="SSF69318">
    <property type="entry name" value="Integrin alpha N-terminal domain"/>
    <property type="match status" value="1"/>
</dbReference>
<feature type="region of interest" description="Disordered" evidence="6">
    <location>
        <begin position="227"/>
        <end position="261"/>
    </location>
</feature>
<evidence type="ECO:0000256" key="2">
    <source>
        <dbReference type="ARBA" id="ARBA00022692"/>
    </source>
</evidence>
<evidence type="ECO:0000259" key="8">
    <source>
        <dbReference type="Pfam" id="PF23722"/>
    </source>
</evidence>
<evidence type="ECO:0000313" key="10">
    <source>
        <dbReference type="Proteomes" id="UP000816034"/>
    </source>
</evidence>
<evidence type="ECO:0000256" key="6">
    <source>
        <dbReference type="SAM" id="MobiDB-lite"/>
    </source>
</evidence>
<comment type="subcellular location">
    <subcellularLocation>
        <location evidence="1">Membrane</location>
        <topology evidence="1">Single-pass membrane protein</topology>
    </subcellularLocation>
</comment>
<evidence type="ECO:0000256" key="3">
    <source>
        <dbReference type="ARBA" id="ARBA00022729"/>
    </source>
</evidence>
<feature type="transmembrane region" description="Helical" evidence="7">
    <location>
        <begin position="768"/>
        <end position="788"/>
    </location>
</feature>
<evidence type="ECO:0000256" key="7">
    <source>
        <dbReference type="SAM" id="Phobius"/>
    </source>
</evidence>
<reference evidence="9 10" key="1">
    <citation type="journal article" date="2018" name="BMC Genomics">
        <title>The genome of Naegleria lovaniensis, the basis for a comparative approach to unravel pathogenicity factors of the human pathogenic amoeba N. fowleri.</title>
        <authorList>
            <person name="Liechti N."/>
            <person name="Schurch N."/>
            <person name="Bruggmann R."/>
            <person name="Wittwer M."/>
        </authorList>
    </citation>
    <scope>NUCLEOTIDE SEQUENCE [LARGE SCALE GENOMIC DNA]</scope>
    <source>
        <strain evidence="9 10">ATCC 30569</strain>
    </source>
</reference>
<dbReference type="InterPro" id="IPR045232">
    <property type="entry name" value="FAM234"/>
</dbReference>
<feature type="domain" description="DEX1 C-terminal" evidence="8">
    <location>
        <begin position="664"/>
        <end position="762"/>
    </location>
</feature>
<protein>
    <recommendedName>
        <fullName evidence="8">DEX1 C-terminal domain-containing protein</fullName>
    </recommendedName>
</protein>
<comment type="caution">
    <text evidence="9">The sequence shown here is derived from an EMBL/GenBank/DDBJ whole genome shotgun (WGS) entry which is preliminary data.</text>
</comment>
<accession>A0AA88H566</accession>
<keyword evidence="4 7" id="KW-1133">Transmembrane helix</keyword>